<keyword evidence="1" id="KW-0812">Transmembrane</keyword>
<comment type="caution">
    <text evidence="2">The sequence shown here is derived from an EMBL/GenBank/DDBJ whole genome shotgun (WGS) entry which is preliminary data.</text>
</comment>
<gene>
    <name evidence="2" type="ORF">PEDI_16780</name>
</gene>
<dbReference type="AlphaFoldDB" id="A0AAN4VXZ9"/>
<reference evidence="2 3" key="1">
    <citation type="submission" date="2021-12" db="EMBL/GenBank/DDBJ databases">
        <title>Genome sequencing of bacteria with rrn-lacking chromosome and rrn-plasmid.</title>
        <authorList>
            <person name="Anda M."/>
            <person name="Iwasaki W."/>
        </authorList>
    </citation>
    <scope>NUCLEOTIDE SEQUENCE [LARGE SCALE GENOMIC DNA]</scope>
    <source>
        <strain evidence="2 3">NBRC 15940</strain>
    </source>
</reference>
<keyword evidence="3" id="KW-1185">Reference proteome</keyword>
<protein>
    <submittedName>
        <fullName evidence="2">Uncharacterized protein</fullName>
    </submittedName>
</protein>
<keyword evidence="1" id="KW-0472">Membrane</keyword>
<dbReference type="EMBL" id="BQKE01000001">
    <property type="protein sequence ID" value="GJM61126.1"/>
    <property type="molecule type" value="Genomic_DNA"/>
</dbReference>
<sequence>MRYILYRGKEKTLIVFPFLFLFAGLSFFYLPLGNFRGAPVWLRLYPMNLMQLILPKGKVIFIS</sequence>
<keyword evidence="1" id="KW-1133">Transmembrane helix</keyword>
<evidence type="ECO:0000313" key="2">
    <source>
        <dbReference type="EMBL" id="GJM61126.1"/>
    </source>
</evidence>
<evidence type="ECO:0000313" key="3">
    <source>
        <dbReference type="Proteomes" id="UP001310022"/>
    </source>
</evidence>
<dbReference type="Proteomes" id="UP001310022">
    <property type="component" value="Unassembled WGS sequence"/>
</dbReference>
<feature type="transmembrane region" description="Helical" evidence="1">
    <location>
        <begin position="12"/>
        <end position="32"/>
    </location>
</feature>
<accession>A0AAN4VXZ9</accession>
<evidence type="ECO:0000256" key="1">
    <source>
        <dbReference type="SAM" id="Phobius"/>
    </source>
</evidence>
<name>A0AAN4VXZ9_9BACT</name>
<proteinExistence type="predicted"/>
<organism evidence="2 3">
    <name type="scientific">Persicobacter diffluens</name>
    <dbReference type="NCBI Taxonomy" id="981"/>
    <lineage>
        <taxon>Bacteria</taxon>
        <taxon>Pseudomonadati</taxon>
        <taxon>Bacteroidota</taxon>
        <taxon>Cytophagia</taxon>
        <taxon>Cytophagales</taxon>
        <taxon>Persicobacteraceae</taxon>
        <taxon>Persicobacter</taxon>
    </lineage>
</organism>